<dbReference type="EMBL" id="JAQMLV010000010">
    <property type="protein sequence ID" value="MDB8745104.1"/>
    <property type="molecule type" value="Genomic_DNA"/>
</dbReference>
<dbReference type="RefSeq" id="WP_147621054.1">
    <property type="nucleotide sequence ID" value="NZ_DAWEGH010000070.1"/>
</dbReference>
<gene>
    <name evidence="1" type="ORF">PNU62_08765</name>
</gene>
<comment type="caution">
    <text evidence="1">The sequence shown here is derived from an EMBL/GenBank/DDBJ whole genome shotgun (WGS) entry which is preliminary data.</text>
</comment>
<accession>A0AAW6E592</accession>
<evidence type="ECO:0000313" key="1">
    <source>
        <dbReference type="EMBL" id="MDB8745104.1"/>
    </source>
</evidence>
<dbReference type="AlphaFoldDB" id="A0AAW6E592"/>
<organism evidence="1 2">
    <name type="scientific">Ruminococcus bicirculans</name>
    <name type="common">ex Wegman et al. 2014</name>
    <dbReference type="NCBI Taxonomy" id="1160721"/>
    <lineage>
        <taxon>Bacteria</taxon>
        <taxon>Bacillati</taxon>
        <taxon>Bacillota</taxon>
        <taxon>Clostridia</taxon>
        <taxon>Eubacteriales</taxon>
        <taxon>Oscillospiraceae</taxon>
        <taxon>Ruminococcus</taxon>
    </lineage>
</organism>
<proteinExistence type="predicted"/>
<sequence length="458" mass="51881">MHGDDVASAGVSVSTQIVSKATEILLDMLKVAIEKEREAARLKQSEKKQVLSGGEVTYQKLKEGGEVAMLPSFDKDDYGEFLKRAKEMDIPVAAIQEHGKENTLSLFFNVKDKEAVNAIVQDIVREKLKQPEQTERMITIEKEQVEGFQMYCSDHDIPVNFMETQNGVKCIFGAAYEKQMEAAVENFKKLHSELAKTEIDVQKDSKGKLKITFSDTEQGKKVTMNFCTKSKVERVLQERLGFSQVKAVEAANALTTKLSDQQLGYYLSGSRQLEQMAYYEKDIKFENENVLTDKFSFAKMQFQEEDTPKLTITDERGHFVVLSANTRDRAEIEKSIRQHLKVEDTETVKAIMTKAERLGFVDEPKQVQFKEYLIERETQSAFTVRGGSTVVRLDLSDRETAKKQLMDSFGMTAAKAERIIDKARKQTVVNNLLKKAKAKAALTADAIKHKKLDRGSRK</sequence>
<protein>
    <submittedName>
        <fullName evidence="1">DUF3801 domain-containing protein</fullName>
    </submittedName>
</protein>
<dbReference type="Proteomes" id="UP001211015">
    <property type="component" value="Unassembled WGS sequence"/>
</dbReference>
<evidence type="ECO:0000313" key="2">
    <source>
        <dbReference type="Proteomes" id="UP001211015"/>
    </source>
</evidence>
<reference evidence="1" key="1">
    <citation type="submission" date="2023-01" db="EMBL/GenBank/DDBJ databases">
        <title>Human gut microbiome strain richness.</title>
        <authorList>
            <person name="Chen-Liaw A."/>
        </authorList>
    </citation>
    <scope>NUCLEOTIDE SEQUENCE</scope>
    <source>
        <strain evidence="1">1001275st1_F4_1001275B_160808</strain>
    </source>
</reference>
<name>A0AAW6E592_9FIRM</name>